<dbReference type="SUPFAM" id="SSF52540">
    <property type="entry name" value="P-loop containing nucleoside triphosphate hydrolases"/>
    <property type="match status" value="1"/>
</dbReference>
<keyword evidence="2" id="KW-0547">Nucleotide-binding</keyword>
<evidence type="ECO:0000313" key="8">
    <source>
        <dbReference type="EMBL" id="KAL0954952.1"/>
    </source>
</evidence>
<dbReference type="Proteomes" id="UP001556367">
    <property type="component" value="Unassembled WGS sequence"/>
</dbReference>
<comment type="similarity">
    <text evidence="1">Belongs to the DNA2/NAM7 helicase family.</text>
</comment>
<dbReference type="PANTHER" id="PTHR43788">
    <property type="entry name" value="DNA2/NAM7 HELICASE FAMILY MEMBER"/>
    <property type="match status" value="1"/>
</dbReference>
<proteinExistence type="inferred from homology"/>
<dbReference type="Pfam" id="PF13086">
    <property type="entry name" value="AAA_11"/>
    <property type="match status" value="1"/>
</dbReference>
<dbReference type="PANTHER" id="PTHR43788:SF8">
    <property type="entry name" value="DNA-BINDING PROTEIN SMUBP-2"/>
    <property type="match status" value="1"/>
</dbReference>
<sequence length="747" mass="83050">MVAAPLSSSLRPVVFTSLPSDVSIDVSSTVDRKLTKELIGGFLGDVVDGVLGMAAISLVKGTALAFSTSSRVLIIEFPGNQKQTKKRVDGTMVLASTILLNAAYKKFAFRMDRAVPLIHLDIGLDICNAIDMLSVSPSRRNSLEAFFDALGGSAMLNRDAAVELFEHVHARFTRLNELALMAWCAHHAATLEHMLTRFAGVLPVNTPLVNRQQLMVICQTMRDADQLHTLKPWEIKNEIRDQFTHKDGKLQVSSERYNTRLMSTSGHQILHIEAEHNGQTKKLQGRAKRVVGRDANILIENALSGNIESIKSVTTIGREPPANAEVQRMQLMLRTLQRPGTLMRGKFVQHIWFSSPSAASTVAPPSSIEASFDVILPSLQLNASQHAAVEEILDVNKPITLIHGPPGTGKTTVIAAAVIRKMQSQNPSGSIWLCAQSNVAVKNIAEKLAALDFLDFKLLVSKDFHFDWHEHLYEKIDQNVIRSDSFKDSTVAMSRKLCGARVILCTLAMFSNPRFSAVTSVVPVETSKLRKLVFIGDDKQLPPHGQEDLGNLRSIFELDHLKDDAIFLDTQYRMPIPLGNFISEHVYDGKLKSEHSMTGLSCCSFVDVKRGKEQKKGKSWMNMEEARTVINLAEKVHSEGHRWRIITPYDSQRSFIESRLKAEGKVPWEDKCFNVDSFQGNEDDIIIVSVVPTDRIGFLQELRRVNVMLTRCTQRMIVCTNRSFIEDIAGSTLLGMMAAAFGDGVWV</sequence>
<dbReference type="InterPro" id="IPR050534">
    <property type="entry name" value="Coronavir_polyprotein_1ab"/>
</dbReference>
<organism evidence="8 9">
    <name type="scientific">Hohenbuehelia grisea</name>
    <dbReference type="NCBI Taxonomy" id="104357"/>
    <lineage>
        <taxon>Eukaryota</taxon>
        <taxon>Fungi</taxon>
        <taxon>Dikarya</taxon>
        <taxon>Basidiomycota</taxon>
        <taxon>Agaricomycotina</taxon>
        <taxon>Agaricomycetes</taxon>
        <taxon>Agaricomycetidae</taxon>
        <taxon>Agaricales</taxon>
        <taxon>Pleurotineae</taxon>
        <taxon>Pleurotaceae</taxon>
        <taxon>Hohenbuehelia</taxon>
    </lineage>
</organism>
<dbReference type="CDD" id="cd17934">
    <property type="entry name" value="DEXXQc_Upf1-like"/>
    <property type="match status" value="1"/>
</dbReference>
<keyword evidence="3" id="KW-0378">Hydrolase</keyword>
<dbReference type="InterPro" id="IPR041679">
    <property type="entry name" value="DNA2/NAM7-like_C"/>
</dbReference>
<evidence type="ECO:0000259" key="7">
    <source>
        <dbReference type="Pfam" id="PF13087"/>
    </source>
</evidence>
<evidence type="ECO:0000313" key="9">
    <source>
        <dbReference type="Proteomes" id="UP001556367"/>
    </source>
</evidence>
<dbReference type="Gene3D" id="3.40.50.300">
    <property type="entry name" value="P-loop containing nucleotide triphosphate hydrolases"/>
    <property type="match status" value="2"/>
</dbReference>
<protein>
    <recommendedName>
        <fullName evidence="10">DNA2/NAM7 helicase-like C-terminal domain-containing protein</fullName>
    </recommendedName>
</protein>
<feature type="domain" description="DNA2/NAM7 helicase helicase" evidence="6">
    <location>
        <begin position="380"/>
        <end position="450"/>
    </location>
</feature>
<evidence type="ECO:0008006" key="10">
    <source>
        <dbReference type="Google" id="ProtNLM"/>
    </source>
</evidence>
<keyword evidence="9" id="KW-1185">Reference proteome</keyword>
<accession>A0ABR3JHF5</accession>
<dbReference type="InterPro" id="IPR041677">
    <property type="entry name" value="DNA2/NAM7_AAA_11"/>
</dbReference>
<name>A0ABR3JHF5_9AGAR</name>
<dbReference type="InterPro" id="IPR047187">
    <property type="entry name" value="SF1_C_Upf1"/>
</dbReference>
<evidence type="ECO:0000256" key="3">
    <source>
        <dbReference type="ARBA" id="ARBA00022801"/>
    </source>
</evidence>
<evidence type="ECO:0000256" key="2">
    <source>
        <dbReference type="ARBA" id="ARBA00022741"/>
    </source>
</evidence>
<keyword evidence="5" id="KW-0067">ATP-binding</keyword>
<evidence type="ECO:0000256" key="4">
    <source>
        <dbReference type="ARBA" id="ARBA00022806"/>
    </source>
</evidence>
<dbReference type="EMBL" id="JASNQZ010000007">
    <property type="protein sequence ID" value="KAL0954952.1"/>
    <property type="molecule type" value="Genomic_DNA"/>
</dbReference>
<evidence type="ECO:0000256" key="1">
    <source>
        <dbReference type="ARBA" id="ARBA00007913"/>
    </source>
</evidence>
<dbReference type="InterPro" id="IPR027417">
    <property type="entry name" value="P-loop_NTPase"/>
</dbReference>
<dbReference type="CDD" id="cd18808">
    <property type="entry name" value="SF1_C_Upf1"/>
    <property type="match status" value="1"/>
</dbReference>
<comment type="caution">
    <text evidence="8">The sequence shown here is derived from an EMBL/GenBank/DDBJ whole genome shotgun (WGS) entry which is preliminary data.</text>
</comment>
<dbReference type="Pfam" id="PF13087">
    <property type="entry name" value="AAA_12"/>
    <property type="match status" value="1"/>
</dbReference>
<feature type="domain" description="DNA2/NAM7 helicase-like C-terminal" evidence="7">
    <location>
        <begin position="560"/>
        <end position="722"/>
    </location>
</feature>
<evidence type="ECO:0000256" key="5">
    <source>
        <dbReference type="ARBA" id="ARBA00022840"/>
    </source>
</evidence>
<reference evidence="9" key="1">
    <citation type="submission" date="2024-06" db="EMBL/GenBank/DDBJ databases">
        <title>Multi-omics analyses provide insights into the biosynthesis of the anticancer antibiotic pleurotin in Hohenbuehelia grisea.</title>
        <authorList>
            <person name="Weaver J.A."/>
            <person name="Alberti F."/>
        </authorList>
    </citation>
    <scope>NUCLEOTIDE SEQUENCE [LARGE SCALE GENOMIC DNA]</scope>
    <source>
        <strain evidence="9">T-177</strain>
    </source>
</reference>
<evidence type="ECO:0000259" key="6">
    <source>
        <dbReference type="Pfam" id="PF13086"/>
    </source>
</evidence>
<keyword evidence="4" id="KW-0347">Helicase</keyword>
<gene>
    <name evidence="8" type="ORF">HGRIS_003885</name>
</gene>